<dbReference type="EMBL" id="JAFBER010000020">
    <property type="protein sequence ID" value="MBM7646414.1"/>
    <property type="molecule type" value="Genomic_DNA"/>
</dbReference>
<comment type="caution">
    <text evidence="2">The sequence shown here is derived from an EMBL/GenBank/DDBJ whole genome shotgun (WGS) entry which is preliminary data.</text>
</comment>
<dbReference type="SUPFAM" id="SSF52833">
    <property type="entry name" value="Thioredoxin-like"/>
    <property type="match status" value="1"/>
</dbReference>
<dbReference type="RefSeq" id="WP_205004297.1">
    <property type="nucleotide sequence ID" value="NZ_JAFBER010000020.1"/>
</dbReference>
<evidence type="ECO:0000259" key="1">
    <source>
        <dbReference type="Pfam" id="PF00085"/>
    </source>
</evidence>
<accession>A0ABS2Q3Z4</accession>
<dbReference type="CDD" id="cd02947">
    <property type="entry name" value="TRX_family"/>
    <property type="match status" value="1"/>
</dbReference>
<evidence type="ECO:0000313" key="3">
    <source>
        <dbReference type="Proteomes" id="UP000808914"/>
    </source>
</evidence>
<organism evidence="2 3">
    <name type="scientific">Scopulibacillus daqui</name>
    <dbReference type="NCBI Taxonomy" id="1469162"/>
    <lineage>
        <taxon>Bacteria</taxon>
        <taxon>Bacillati</taxon>
        <taxon>Bacillota</taxon>
        <taxon>Bacilli</taxon>
        <taxon>Bacillales</taxon>
        <taxon>Sporolactobacillaceae</taxon>
        <taxon>Scopulibacillus</taxon>
    </lineage>
</organism>
<feature type="domain" description="Thioredoxin" evidence="1">
    <location>
        <begin position="22"/>
        <end position="103"/>
    </location>
</feature>
<dbReference type="Proteomes" id="UP000808914">
    <property type="component" value="Unassembled WGS sequence"/>
</dbReference>
<dbReference type="InterPro" id="IPR013766">
    <property type="entry name" value="Thioredoxin_domain"/>
</dbReference>
<gene>
    <name evidence="2" type="ORF">JOD45_002642</name>
</gene>
<dbReference type="Gene3D" id="3.40.30.10">
    <property type="entry name" value="Glutaredoxin"/>
    <property type="match status" value="1"/>
</dbReference>
<reference evidence="2 3" key="1">
    <citation type="submission" date="2021-01" db="EMBL/GenBank/DDBJ databases">
        <title>Genomic Encyclopedia of Type Strains, Phase IV (KMG-IV): sequencing the most valuable type-strain genomes for metagenomic binning, comparative biology and taxonomic classification.</title>
        <authorList>
            <person name="Goeker M."/>
        </authorList>
    </citation>
    <scope>NUCLEOTIDE SEQUENCE [LARGE SCALE GENOMIC DNA]</scope>
    <source>
        <strain evidence="2 3">DSM 28236</strain>
    </source>
</reference>
<keyword evidence="3" id="KW-1185">Reference proteome</keyword>
<evidence type="ECO:0000313" key="2">
    <source>
        <dbReference type="EMBL" id="MBM7646414.1"/>
    </source>
</evidence>
<proteinExistence type="predicted"/>
<protein>
    <submittedName>
        <fullName evidence="2">Thioredoxin-like negative regulator of GroEL</fullName>
    </submittedName>
</protein>
<dbReference type="InterPro" id="IPR036249">
    <property type="entry name" value="Thioredoxin-like_sf"/>
</dbReference>
<name>A0ABS2Q3Z4_9BACL</name>
<dbReference type="Pfam" id="PF00085">
    <property type="entry name" value="Thioredoxin"/>
    <property type="match status" value="1"/>
</dbReference>
<sequence length="109" mass="12462">MEYKSGFGDEMKEISESDFFAKNEQDAGLFFVSPFCGTCQLAEQMLNIAIEAAEPDFPVYKCRVSEWPETVAKLKVKSVPCLAIIKNNSKKLQVYAFESVTKLYHHLKW</sequence>